<gene>
    <name evidence="1" type="ORF">UFOVP395_212</name>
</gene>
<evidence type="ECO:0000313" key="1">
    <source>
        <dbReference type="EMBL" id="CAB4140877.1"/>
    </source>
</evidence>
<reference evidence="1" key="1">
    <citation type="submission" date="2020-04" db="EMBL/GenBank/DDBJ databases">
        <authorList>
            <person name="Chiriac C."/>
            <person name="Salcher M."/>
            <person name="Ghai R."/>
            <person name="Kavagutti S V."/>
        </authorList>
    </citation>
    <scope>NUCLEOTIDE SEQUENCE</scope>
</reference>
<sequence length="65" mass="7511">MQTKVEVMLCSSCEGRGYIWGSDMIDYHKREYEAYKVTCKPCGGSGRMVKKTTITYEKFVDEVRS</sequence>
<dbReference type="SUPFAM" id="SSF57938">
    <property type="entry name" value="DnaJ/Hsp40 cysteine-rich domain"/>
    <property type="match status" value="1"/>
</dbReference>
<protein>
    <submittedName>
        <fullName evidence="1">Uncharacterized protein</fullName>
    </submittedName>
</protein>
<name>A0A6J5M5W7_9CAUD</name>
<accession>A0A6J5M5W7</accession>
<dbReference type="InterPro" id="IPR036410">
    <property type="entry name" value="HSP_DnaJ_Cys-rich_dom_sf"/>
</dbReference>
<organism evidence="1">
    <name type="scientific">uncultured Caudovirales phage</name>
    <dbReference type="NCBI Taxonomy" id="2100421"/>
    <lineage>
        <taxon>Viruses</taxon>
        <taxon>Duplodnaviria</taxon>
        <taxon>Heunggongvirae</taxon>
        <taxon>Uroviricota</taxon>
        <taxon>Caudoviricetes</taxon>
        <taxon>Peduoviridae</taxon>
        <taxon>Maltschvirus</taxon>
        <taxon>Maltschvirus maltsch</taxon>
    </lineage>
</organism>
<dbReference type="Gene3D" id="6.20.20.10">
    <property type="match status" value="1"/>
</dbReference>
<dbReference type="EMBL" id="LR796380">
    <property type="protein sequence ID" value="CAB4140877.1"/>
    <property type="molecule type" value="Genomic_DNA"/>
</dbReference>
<proteinExistence type="predicted"/>